<proteinExistence type="predicted"/>
<keyword evidence="8" id="KW-1185">Reference proteome</keyword>
<keyword evidence="2 5" id="KW-0812">Transmembrane</keyword>
<dbReference type="SUPFAM" id="SSF103481">
    <property type="entry name" value="Multidrug resistance efflux transporter EmrE"/>
    <property type="match status" value="2"/>
</dbReference>
<keyword evidence="4 5" id="KW-0472">Membrane</keyword>
<reference evidence="7 8" key="1">
    <citation type="submission" date="2023-11" db="EMBL/GenBank/DDBJ databases">
        <title>Gilvimarinus fulvus sp. nov., isolated from the surface of Kelp.</title>
        <authorList>
            <person name="Sun Y.Y."/>
            <person name="Gong Y."/>
            <person name="Du Z.J."/>
        </authorList>
    </citation>
    <scope>NUCLEOTIDE SEQUENCE [LARGE SCALE GENOMIC DNA]</scope>
    <source>
        <strain evidence="7 8">SDUM040013</strain>
    </source>
</reference>
<feature type="transmembrane region" description="Helical" evidence="5">
    <location>
        <begin position="175"/>
        <end position="195"/>
    </location>
</feature>
<evidence type="ECO:0000256" key="4">
    <source>
        <dbReference type="ARBA" id="ARBA00023136"/>
    </source>
</evidence>
<feature type="transmembrane region" description="Helical" evidence="5">
    <location>
        <begin position="201"/>
        <end position="222"/>
    </location>
</feature>
<evidence type="ECO:0000256" key="1">
    <source>
        <dbReference type="ARBA" id="ARBA00004141"/>
    </source>
</evidence>
<feature type="domain" description="EamA" evidence="6">
    <location>
        <begin position="145"/>
        <end position="276"/>
    </location>
</feature>
<feature type="transmembrane region" description="Helical" evidence="5">
    <location>
        <begin position="66"/>
        <end position="85"/>
    </location>
</feature>
<feature type="transmembrane region" description="Helical" evidence="5">
    <location>
        <begin position="144"/>
        <end position="163"/>
    </location>
</feature>
<keyword evidence="3 5" id="KW-1133">Transmembrane helix</keyword>
<feature type="domain" description="EamA" evidence="6">
    <location>
        <begin position="3"/>
        <end position="135"/>
    </location>
</feature>
<evidence type="ECO:0000256" key="2">
    <source>
        <dbReference type="ARBA" id="ARBA00022692"/>
    </source>
</evidence>
<accession>A0ABU4RWQ3</accession>
<feature type="transmembrane region" description="Helical" evidence="5">
    <location>
        <begin position="259"/>
        <end position="276"/>
    </location>
</feature>
<dbReference type="Proteomes" id="UP001273505">
    <property type="component" value="Unassembled WGS sequence"/>
</dbReference>
<dbReference type="PANTHER" id="PTHR32322:SF9">
    <property type="entry name" value="AMINO-ACID METABOLITE EFFLUX PUMP-RELATED"/>
    <property type="match status" value="1"/>
</dbReference>
<evidence type="ECO:0000256" key="3">
    <source>
        <dbReference type="ARBA" id="ARBA00022989"/>
    </source>
</evidence>
<comment type="caution">
    <text evidence="7">The sequence shown here is derived from an EMBL/GenBank/DDBJ whole genome shotgun (WGS) entry which is preliminary data.</text>
</comment>
<sequence length="279" mass="28751">MRTALLTIFAMLAFAGNSILCRYALGSGSIDPLTFTLVRLVSGAIVLVFLLALVQRRSQVASSKLGSWPSAIALFVYALCFSLAYVKVGTAEGALILFATVQLASLSASAMSEAKPGLREIAGMLVALAGVAILLLPQASRPDLFGAIVMVLSGVGWAGYTLLGRGVANPLASTCGNFVRAALLAIICITPFVFHADGATLIGWGFALLSGGLTSAIGYAVWYQALAKLTITQASVVQLSVPVIAALGGVVVVKEALSVALLLSMVTVVSGIALTLRRH</sequence>
<feature type="transmembrane region" description="Helical" evidence="5">
    <location>
        <begin position="36"/>
        <end position="54"/>
    </location>
</feature>
<feature type="transmembrane region" description="Helical" evidence="5">
    <location>
        <begin position="121"/>
        <end position="138"/>
    </location>
</feature>
<comment type="subcellular location">
    <subcellularLocation>
        <location evidence="1">Membrane</location>
        <topology evidence="1">Multi-pass membrane protein</topology>
    </subcellularLocation>
</comment>
<evidence type="ECO:0000313" key="8">
    <source>
        <dbReference type="Proteomes" id="UP001273505"/>
    </source>
</evidence>
<dbReference type="Pfam" id="PF00892">
    <property type="entry name" value="EamA"/>
    <property type="match status" value="2"/>
</dbReference>
<feature type="transmembrane region" description="Helical" evidence="5">
    <location>
        <begin position="234"/>
        <end position="253"/>
    </location>
</feature>
<dbReference type="PANTHER" id="PTHR32322">
    <property type="entry name" value="INNER MEMBRANE TRANSPORTER"/>
    <property type="match status" value="1"/>
</dbReference>
<dbReference type="RefSeq" id="WP_302721901.1">
    <property type="nucleotide sequence ID" value="NZ_JAULRU010000418.1"/>
</dbReference>
<evidence type="ECO:0000256" key="5">
    <source>
        <dbReference type="SAM" id="Phobius"/>
    </source>
</evidence>
<organism evidence="7 8">
    <name type="scientific">Gilvimarinus gilvus</name>
    <dbReference type="NCBI Taxonomy" id="3058038"/>
    <lineage>
        <taxon>Bacteria</taxon>
        <taxon>Pseudomonadati</taxon>
        <taxon>Pseudomonadota</taxon>
        <taxon>Gammaproteobacteria</taxon>
        <taxon>Cellvibrionales</taxon>
        <taxon>Cellvibrionaceae</taxon>
        <taxon>Gilvimarinus</taxon>
    </lineage>
</organism>
<dbReference type="InterPro" id="IPR000620">
    <property type="entry name" value="EamA_dom"/>
</dbReference>
<evidence type="ECO:0000313" key="7">
    <source>
        <dbReference type="EMBL" id="MDX6849315.1"/>
    </source>
</evidence>
<protein>
    <submittedName>
        <fullName evidence="7">DMT family transporter</fullName>
    </submittedName>
</protein>
<name>A0ABU4RWQ3_9GAMM</name>
<evidence type="ECO:0000259" key="6">
    <source>
        <dbReference type="Pfam" id="PF00892"/>
    </source>
</evidence>
<feature type="transmembrane region" description="Helical" evidence="5">
    <location>
        <begin position="91"/>
        <end position="109"/>
    </location>
</feature>
<dbReference type="InterPro" id="IPR037185">
    <property type="entry name" value="EmrE-like"/>
</dbReference>
<dbReference type="InterPro" id="IPR050638">
    <property type="entry name" value="AA-Vitamin_Transporters"/>
</dbReference>
<gene>
    <name evidence="7" type="ORF">SCD92_08080</name>
</gene>
<dbReference type="EMBL" id="JAXAFO010000011">
    <property type="protein sequence ID" value="MDX6849315.1"/>
    <property type="molecule type" value="Genomic_DNA"/>
</dbReference>